<reference evidence="1 2" key="1">
    <citation type="submission" date="2019-06" db="EMBL/GenBank/DDBJ databases">
        <title>Genomic Encyclopedia of Type Strains, Phase IV (KMG-V): Genome sequencing to study the core and pangenomes of soil and plant-associated prokaryotes.</title>
        <authorList>
            <person name="Whitman W."/>
        </authorList>
    </citation>
    <scope>NUCLEOTIDE SEQUENCE [LARGE SCALE GENOMIC DNA]</scope>
    <source>
        <strain evidence="1 2">BR 11865</strain>
    </source>
</reference>
<keyword evidence="2" id="KW-1185">Reference proteome</keyword>
<dbReference type="EMBL" id="VITO01000029">
    <property type="protein sequence ID" value="TWB15618.1"/>
    <property type="molecule type" value="Genomic_DNA"/>
</dbReference>
<evidence type="ECO:0000313" key="1">
    <source>
        <dbReference type="EMBL" id="TWB15618.1"/>
    </source>
</evidence>
<sequence length="113" mass="12128">MPAMPTAAGMPGGMKRPDCPRDPLCLFLAAVPARPSPPSLEPKGSAMRDLLMRLRLFIGRPIVAFLEPAMAEARYRQTKPSVGMWMSEGTRAELCQAIKSLGDSIRSGSGRSG</sequence>
<protein>
    <submittedName>
        <fullName evidence="1">Uncharacterized protein</fullName>
    </submittedName>
</protein>
<proteinExistence type="predicted"/>
<comment type="caution">
    <text evidence="1">The sequence shown here is derived from an EMBL/GenBank/DDBJ whole genome shotgun (WGS) entry which is preliminary data.</text>
</comment>
<name>A0A560F1X3_9PROT</name>
<dbReference type="Proteomes" id="UP000316545">
    <property type="component" value="Unassembled WGS sequence"/>
</dbReference>
<organism evidence="1 2">
    <name type="scientific">Nitrospirillum amazonense</name>
    <dbReference type="NCBI Taxonomy" id="28077"/>
    <lineage>
        <taxon>Bacteria</taxon>
        <taxon>Pseudomonadati</taxon>
        <taxon>Pseudomonadota</taxon>
        <taxon>Alphaproteobacteria</taxon>
        <taxon>Rhodospirillales</taxon>
        <taxon>Azospirillaceae</taxon>
        <taxon>Nitrospirillum</taxon>
    </lineage>
</organism>
<dbReference type="AlphaFoldDB" id="A0A560F1X3"/>
<gene>
    <name evidence="1" type="ORF">FBZ88_12971</name>
</gene>
<evidence type="ECO:0000313" key="2">
    <source>
        <dbReference type="Proteomes" id="UP000316545"/>
    </source>
</evidence>
<accession>A0A560F1X3</accession>